<dbReference type="SUPFAM" id="SSF55729">
    <property type="entry name" value="Acyl-CoA N-acyltransferases (Nat)"/>
    <property type="match status" value="1"/>
</dbReference>
<feature type="domain" description="N-acetyltransferase" evidence="1">
    <location>
        <begin position="2"/>
        <end position="90"/>
    </location>
</feature>
<dbReference type="PANTHER" id="PTHR31435:SF10">
    <property type="entry name" value="BSR4717 PROTEIN"/>
    <property type="match status" value="1"/>
</dbReference>
<dbReference type="InterPro" id="IPR031165">
    <property type="entry name" value="GNAT_YJDJ"/>
</dbReference>
<dbReference type="Gene3D" id="3.40.630.30">
    <property type="match status" value="1"/>
</dbReference>
<evidence type="ECO:0000259" key="1">
    <source>
        <dbReference type="PROSITE" id="PS51729"/>
    </source>
</evidence>
<accession>A0A0J9BWX8</accession>
<dbReference type="EMBL" id="ADLK01000029">
    <property type="protein sequence ID" value="KMW16739.1"/>
    <property type="molecule type" value="Genomic_DNA"/>
</dbReference>
<name>A0A0J9BWX8_9FIRM</name>
<comment type="caution">
    <text evidence="2">The sequence shown here is derived from an EMBL/GenBank/DDBJ whole genome shotgun (WGS) entry which is preliminary data.</text>
</comment>
<dbReference type="AlphaFoldDB" id="A0A0J9BWX8"/>
<gene>
    <name evidence="2" type="ORF">HMPREF9470_04239</name>
</gene>
<dbReference type="PROSITE" id="PS51729">
    <property type="entry name" value="GNAT_YJDJ"/>
    <property type="match status" value="1"/>
</dbReference>
<dbReference type="InterPro" id="IPR016181">
    <property type="entry name" value="Acyl_CoA_acyltransferase"/>
</dbReference>
<proteinExistence type="predicted"/>
<dbReference type="GeneID" id="93161395"/>
<dbReference type="InterPro" id="IPR045057">
    <property type="entry name" value="Gcn5-rel_NAT"/>
</dbReference>
<protein>
    <recommendedName>
        <fullName evidence="1">N-acetyltransferase domain-containing protein</fullName>
    </recommendedName>
</protein>
<dbReference type="Pfam" id="PF14542">
    <property type="entry name" value="Acetyltransf_CG"/>
    <property type="match status" value="1"/>
</dbReference>
<evidence type="ECO:0000313" key="2">
    <source>
        <dbReference type="EMBL" id="KMW16739.1"/>
    </source>
</evidence>
<reference evidence="2 3" key="1">
    <citation type="submission" date="2011-04" db="EMBL/GenBank/DDBJ databases">
        <title>The Genome Sequence of Clostridium citroniae WAL-19142.</title>
        <authorList>
            <consortium name="The Broad Institute Genome Sequencing Platform"/>
            <person name="Earl A."/>
            <person name="Ward D."/>
            <person name="Feldgarden M."/>
            <person name="Gevers D."/>
            <person name="Warren Y.A."/>
            <person name="Tyrrell K.L."/>
            <person name="Citron D.M."/>
            <person name="Goldstein E.J."/>
            <person name="Daigneault M."/>
            <person name="Allen-Vercoe E."/>
            <person name="Young S.K."/>
            <person name="Zeng Q."/>
            <person name="Gargeya S."/>
            <person name="Fitzgerald M."/>
            <person name="Haas B."/>
            <person name="Abouelleil A."/>
            <person name="Alvarado L."/>
            <person name="Arachchi H.M."/>
            <person name="Berlin A."/>
            <person name="Brown A."/>
            <person name="Chapman S.B."/>
            <person name="Chen Z."/>
            <person name="Dunbar C."/>
            <person name="Freedman E."/>
            <person name="Gearin G."/>
            <person name="Gellesch M."/>
            <person name="Goldberg J."/>
            <person name="Griggs A."/>
            <person name="Gujja S."/>
            <person name="Heilman E.R."/>
            <person name="Heiman D."/>
            <person name="Howarth C."/>
            <person name="Larson L."/>
            <person name="Lui A."/>
            <person name="MacDonald P.J."/>
            <person name="Mehta T."/>
            <person name="Montmayeur A."/>
            <person name="Murphy C."/>
            <person name="Neiman D."/>
            <person name="Pearson M."/>
            <person name="Priest M."/>
            <person name="Roberts A."/>
            <person name="Saif S."/>
            <person name="Shea T."/>
            <person name="Shenoy N."/>
            <person name="Sisk P."/>
            <person name="Stolte C."/>
            <person name="Sykes S."/>
            <person name="White J."/>
            <person name="Yandava C."/>
            <person name="Wortman J."/>
            <person name="Nusbaum C."/>
            <person name="Birren B."/>
        </authorList>
    </citation>
    <scope>NUCLEOTIDE SEQUENCE [LARGE SCALE GENOMIC DNA]</scope>
    <source>
        <strain evidence="2 3">WAL-19142</strain>
    </source>
</reference>
<dbReference type="PANTHER" id="PTHR31435">
    <property type="entry name" value="PROTEIN NATD1"/>
    <property type="match status" value="1"/>
</dbReference>
<dbReference type="PATRIC" id="fig|742734.4.peg.4544"/>
<dbReference type="CDD" id="cd04301">
    <property type="entry name" value="NAT_SF"/>
    <property type="match status" value="1"/>
</dbReference>
<organism evidence="2 3">
    <name type="scientific">[Clostridium] citroniae WAL-19142</name>
    <dbReference type="NCBI Taxonomy" id="742734"/>
    <lineage>
        <taxon>Bacteria</taxon>
        <taxon>Bacillati</taxon>
        <taxon>Bacillota</taxon>
        <taxon>Clostridia</taxon>
        <taxon>Lachnospirales</taxon>
        <taxon>Lachnospiraceae</taxon>
        <taxon>Enterocloster</taxon>
    </lineage>
</organism>
<dbReference type="OrthoDB" id="9793389at2"/>
<dbReference type="Proteomes" id="UP000037392">
    <property type="component" value="Unassembled WGS sequence"/>
</dbReference>
<dbReference type="RefSeq" id="WP_007863903.1">
    <property type="nucleotide sequence ID" value="NZ_KQ235881.1"/>
</dbReference>
<sequence length="91" mass="10123">MDFIYEKNRIMLPGDNGAILAEVSFPDVDTDTVNIDHTFVDDSLRGQGVAGKLMEAAAKQLRETDKKAVLTCSYAVKWFEKHPEYSSVVKG</sequence>
<evidence type="ECO:0000313" key="3">
    <source>
        <dbReference type="Proteomes" id="UP000037392"/>
    </source>
</evidence>